<dbReference type="PANTHER" id="PTHR12443">
    <property type="entry name" value="TRANSLOCATION PROTEIN SEC62"/>
    <property type="match status" value="1"/>
</dbReference>
<evidence type="ECO:0000256" key="11">
    <source>
        <dbReference type="SAM" id="Phobius"/>
    </source>
</evidence>
<comment type="caution">
    <text evidence="12">The sequence shown here is derived from an EMBL/GenBank/DDBJ whole genome shotgun (WGS) entry which is preliminary data.</text>
</comment>
<evidence type="ECO:0000256" key="3">
    <source>
        <dbReference type="ARBA" id="ARBA00021257"/>
    </source>
</evidence>
<evidence type="ECO:0000256" key="1">
    <source>
        <dbReference type="ARBA" id="ARBA00004477"/>
    </source>
</evidence>
<evidence type="ECO:0000313" key="12">
    <source>
        <dbReference type="EMBL" id="KAK6588754.1"/>
    </source>
</evidence>
<keyword evidence="8 11" id="KW-1133">Transmembrane helix</keyword>
<keyword evidence="13" id="KW-1185">Reference proteome</keyword>
<feature type="transmembrane region" description="Helical" evidence="11">
    <location>
        <begin position="167"/>
        <end position="194"/>
    </location>
</feature>
<accession>A0AAV9XXC6</accession>
<dbReference type="GO" id="GO:0005789">
    <property type="term" value="C:endoplasmic reticulum membrane"/>
    <property type="evidence" value="ECO:0007669"/>
    <property type="project" value="UniProtKB-SubCell"/>
</dbReference>
<evidence type="ECO:0000313" key="13">
    <source>
        <dbReference type="Proteomes" id="UP001311799"/>
    </source>
</evidence>
<evidence type="ECO:0000256" key="10">
    <source>
        <dbReference type="ARBA" id="ARBA00023136"/>
    </source>
</evidence>
<evidence type="ECO:0000256" key="2">
    <source>
        <dbReference type="ARBA" id="ARBA00010604"/>
    </source>
</evidence>
<evidence type="ECO:0000256" key="8">
    <source>
        <dbReference type="ARBA" id="ARBA00022989"/>
    </source>
</evidence>
<dbReference type="AlphaFoldDB" id="A0AAV9XXC6"/>
<reference evidence="12 13" key="1">
    <citation type="submission" date="2023-10" db="EMBL/GenBank/DDBJ databases">
        <title>Comparative genomics analysis reveals potential genetic determinants of host preference in Cryptosporidium xiaoi.</title>
        <authorList>
            <person name="Xiao L."/>
            <person name="Li J."/>
        </authorList>
    </citation>
    <scope>NUCLEOTIDE SEQUENCE [LARGE SCALE GENOMIC DNA]</scope>
    <source>
        <strain evidence="12 13">52996</strain>
    </source>
</reference>
<dbReference type="InterPro" id="IPR004728">
    <property type="entry name" value="Sec62"/>
</dbReference>
<evidence type="ECO:0000256" key="9">
    <source>
        <dbReference type="ARBA" id="ARBA00023010"/>
    </source>
</evidence>
<dbReference type="GO" id="GO:0031204">
    <property type="term" value="P:post-translational protein targeting to membrane, translocation"/>
    <property type="evidence" value="ECO:0007669"/>
    <property type="project" value="TreeGrafter"/>
</dbReference>
<comment type="subcellular location">
    <subcellularLocation>
        <location evidence="1">Endoplasmic reticulum membrane</location>
        <topology evidence="1">Multi-pass membrane protein</topology>
    </subcellularLocation>
</comment>
<gene>
    <name evidence="12" type="ORF">RS030_2198</name>
</gene>
<keyword evidence="4" id="KW-0813">Transport</keyword>
<organism evidence="12 13">
    <name type="scientific">Cryptosporidium xiaoi</name>
    <dbReference type="NCBI Taxonomy" id="659607"/>
    <lineage>
        <taxon>Eukaryota</taxon>
        <taxon>Sar</taxon>
        <taxon>Alveolata</taxon>
        <taxon>Apicomplexa</taxon>
        <taxon>Conoidasida</taxon>
        <taxon>Coccidia</taxon>
        <taxon>Eucoccidiorida</taxon>
        <taxon>Eimeriorina</taxon>
        <taxon>Cryptosporidiidae</taxon>
        <taxon>Cryptosporidium</taxon>
    </lineage>
</organism>
<sequence>MSEQAGRNLEYVEFAKYLLSSKTGVRTKGAIEVGRRAVEYFRGIEFIRWMKRNSSYIKENYPNVAKNISFDSNSEISQVGTELIKHSLIIRAEYKPVGTSTDDLKVPKWPKRLCVTPNQNFDEQSFYIVTFDSNKTISNILMISILVSVVALFMFPAWPLAMKISVWYISVIFLSVMLVVFFGRLFFFALLWFFGFDFWILPNLFDEETGVIDSFKPLYSILKRGDDWFMLSIRIFCAIFLAGSIYQLSKTHSASDVGQFARQSFLDVLDWGHRKISSPEDNSPTLSNYGMEYNKPFSAVNEPSEEHICITKCLRFESKDSLLEECANDCLCLSEVLTLPCLKTSSICPKEFANKLSELLETACRVENNEQTEGEL</sequence>
<keyword evidence="5 11" id="KW-0812">Transmembrane</keyword>
<protein>
    <recommendedName>
        <fullName evidence="3">Translocation protein SEC62</fullName>
    </recommendedName>
</protein>
<keyword evidence="6" id="KW-0256">Endoplasmic reticulum</keyword>
<proteinExistence type="inferred from homology"/>
<evidence type="ECO:0000256" key="5">
    <source>
        <dbReference type="ARBA" id="ARBA00022692"/>
    </source>
</evidence>
<keyword evidence="10 11" id="KW-0472">Membrane</keyword>
<comment type="similarity">
    <text evidence="2">Belongs to the SEC62 family.</text>
</comment>
<evidence type="ECO:0000256" key="7">
    <source>
        <dbReference type="ARBA" id="ARBA00022927"/>
    </source>
</evidence>
<name>A0AAV9XXC6_9CRYT</name>
<evidence type="ECO:0000256" key="6">
    <source>
        <dbReference type="ARBA" id="ARBA00022824"/>
    </source>
</evidence>
<feature type="transmembrane region" description="Helical" evidence="11">
    <location>
        <begin position="140"/>
        <end position="160"/>
    </location>
</feature>
<keyword evidence="7" id="KW-0653">Protein transport</keyword>
<keyword evidence="9" id="KW-0811">Translocation</keyword>
<dbReference type="Pfam" id="PF03839">
    <property type="entry name" value="Sec62"/>
    <property type="match status" value="1"/>
</dbReference>
<dbReference type="PANTHER" id="PTHR12443:SF9">
    <property type="entry name" value="TRANSLOCATION PROTEIN SEC62"/>
    <property type="match status" value="1"/>
</dbReference>
<dbReference type="EMBL" id="JAWDEY010000022">
    <property type="protein sequence ID" value="KAK6588754.1"/>
    <property type="molecule type" value="Genomic_DNA"/>
</dbReference>
<dbReference type="Proteomes" id="UP001311799">
    <property type="component" value="Unassembled WGS sequence"/>
</dbReference>
<evidence type="ECO:0000256" key="4">
    <source>
        <dbReference type="ARBA" id="ARBA00022448"/>
    </source>
</evidence>